<feature type="compositionally biased region" description="Basic and acidic residues" evidence="1">
    <location>
        <begin position="83"/>
        <end position="98"/>
    </location>
</feature>
<gene>
    <name evidence="2" type="ORF">Pmar_PMAR014163</name>
</gene>
<dbReference type="RefSeq" id="XP_002764477.1">
    <property type="nucleotide sequence ID" value="XM_002764431.1"/>
</dbReference>
<accession>C5M1E8</accession>
<feature type="region of interest" description="Disordered" evidence="1">
    <location>
        <begin position="70"/>
        <end position="116"/>
    </location>
</feature>
<protein>
    <submittedName>
        <fullName evidence="2">Uncharacterized protein</fullName>
    </submittedName>
</protein>
<dbReference type="Proteomes" id="UP000007800">
    <property type="component" value="Unassembled WGS sequence"/>
</dbReference>
<proteinExistence type="predicted"/>
<evidence type="ECO:0000313" key="3">
    <source>
        <dbReference type="Proteomes" id="UP000007800"/>
    </source>
</evidence>
<sequence length="272" mass="30048">SRFEYVSMFEGVQCVTELSNAVVVATFHTPQQAQQCILVSQDNADIQVTRAATAAVTQGPNVRKVNPVVRRRETERLGSGVVGKKDKSSNTPERRGGEVDTLSSSSHAAAHHEDNRCVFKANGSSRLLSPSTTTRRIASRSLNTTTTTTTSGRISNNTGTQLYSAYQIMVSNTIKDDLINRGLWNNAKYWSKFGEMLDIGLPVEDSYQMAKEYMDTLNNKESSRRHHAKRVPGKADDKKSNIEDEEVGECPVCGKTGIPLIDLQRHVNDCLQ</sequence>
<dbReference type="InParanoid" id="C5M1E8"/>
<keyword evidence="3" id="KW-1185">Reference proteome</keyword>
<organism evidence="3">
    <name type="scientific">Perkinsus marinus (strain ATCC 50983 / TXsc)</name>
    <dbReference type="NCBI Taxonomy" id="423536"/>
    <lineage>
        <taxon>Eukaryota</taxon>
        <taxon>Sar</taxon>
        <taxon>Alveolata</taxon>
        <taxon>Perkinsozoa</taxon>
        <taxon>Perkinsea</taxon>
        <taxon>Perkinsida</taxon>
        <taxon>Perkinsidae</taxon>
        <taxon>Perkinsus</taxon>
    </lineage>
</organism>
<dbReference type="EMBL" id="GG687368">
    <property type="protein sequence ID" value="EEQ97194.1"/>
    <property type="molecule type" value="Genomic_DNA"/>
</dbReference>
<name>C5M1E8_PERM5</name>
<dbReference type="AlphaFoldDB" id="C5M1E8"/>
<reference evidence="2 3" key="1">
    <citation type="submission" date="2008-07" db="EMBL/GenBank/DDBJ databases">
        <authorList>
            <person name="El-Sayed N."/>
            <person name="Caler E."/>
            <person name="Inman J."/>
            <person name="Amedeo P."/>
            <person name="Hass B."/>
            <person name="Wortman J."/>
        </authorList>
    </citation>
    <scope>NUCLEOTIDE SEQUENCE [LARGE SCALE GENOMIC DNA]</scope>
    <source>
        <strain evidence="3">ATCC 50983 / TXsc</strain>
    </source>
</reference>
<feature type="non-terminal residue" evidence="2">
    <location>
        <position position="1"/>
    </location>
</feature>
<evidence type="ECO:0000256" key="1">
    <source>
        <dbReference type="SAM" id="MobiDB-lite"/>
    </source>
</evidence>
<feature type="compositionally biased region" description="Basic residues" evidence="1">
    <location>
        <begin position="223"/>
        <end position="232"/>
    </location>
</feature>
<feature type="region of interest" description="Disordered" evidence="1">
    <location>
        <begin position="219"/>
        <end position="241"/>
    </location>
</feature>
<dbReference type="GeneID" id="9054258"/>
<evidence type="ECO:0000313" key="2">
    <source>
        <dbReference type="EMBL" id="EEQ97194.1"/>
    </source>
</evidence>
<dbReference type="OrthoDB" id="482346at2759"/>